<evidence type="ECO:0000313" key="2">
    <source>
        <dbReference type="Proteomes" id="UP001163321"/>
    </source>
</evidence>
<protein>
    <submittedName>
        <fullName evidence="1">Uncharacterized protein</fullName>
    </submittedName>
</protein>
<name>A0ACC0W5K2_9STRA</name>
<proteinExistence type="predicted"/>
<accession>A0ACC0W5K2</accession>
<gene>
    <name evidence="1" type="ORF">PsorP6_005028</name>
</gene>
<evidence type="ECO:0000313" key="1">
    <source>
        <dbReference type="EMBL" id="KAI9914140.1"/>
    </source>
</evidence>
<keyword evidence="2" id="KW-1185">Reference proteome</keyword>
<dbReference type="Proteomes" id="UP001163321">
    <property type="component" value="Chromosome 4"/>
</dbReference>
<dbReference type="EMBL" id="CM047583">
    <property type="protein sequence ID" value="KAI9914140.1"/>
    <property type="molecule type" value="Genomic_DNA"/>
</dbReference>
<organism evidence="1 2">
    <name type="scientific">Peronosclerospora sorghi</name>
    <dbReference type="NCBI Taxonomy" id="230839"/>
    <lineage>
        <taxon>Eukaryota</taxon>
        <taxon>Sar</taxon>
        <taxon>Stramenopiles</taxon>
        <taxon>Oomycota</taxon>
        <taxon>Peronosporomycetes</taxon>
        <taxon>Peronosporales</taxon>
        <taxon>Peronosporaceae</taxon>
        <taxon>Peronosclerospora</taxon>
    </lineage>
</organism>
<sequence>MRNLHSLENNQSDEVASKRPLSHSIISCMAHEKRDTDDLMHEYEQQVIAKLYEENKQEKLKNGMLEECLREQKHANAKLMKACKHVK</sequence>
<comment type="caution">
    <text evidence="1">The sequence shown here is derived from an EMBL/GenBank/DDBJ whole genome shotgun (WGS) entry which is preliminary data.</text>
</comment>
<reference evidence="1 2" key="1">
    <citation type="journal article" date="2022" name="bioRxiv">
        <title>The genome of the oomycete Peronosclerospora sorghi, a cosmopolitan pathogen of maize and sorghum, is inflated with dispersed pseudogenes.</title>
        <authorList>
            <person name="Fletcher K."/>
            <person name="Martin F."/>
            <person name="Isakeit T."/>
            <person name="Cavanaugh K."/>
            <person name="Magill C."/>
            <person name="Michelmore R."/>
        </authorList>
    </citation>
    <scope>NUCLEOTIDE SEQUENCE [LARGE SCALE GENOMIC DNA]</scope>
    <source>
        <strain evidence="1">P6</strain>
    </source>
</reference>